<dbReference type="FunFam" id="2.130.10.10:FF:000102">
    <property type="entry name" value="Actin-interacting protein 1"/>
    <property type="match status" value="1"/>
</dbReference>
<dbReference type="PANTHER" id="PTHR19856:SF0">
    <property type="entry name" value="WD REPEAT-CONTAINING PROTEIN 1"/>
    <property type="match status" value="1"/>
</dbReference>
<organism evidence="5 6">
    <name type="scientific">Sungouiella intermedia</name>
    <dbReference type="NCBI Taxonomy" id="45354"/>
    <lineage>
        <taxon>Eukaryota</taxon>
        <taxon>Fungi</taxon>
        <taxon>Dikarya</taxon>
        <taxon>Ascomycota</taxon>
        <taxon>Saccharomycotina</taxon>
        <taxon>Pichiomycetes</taxon>
        <taxon>Metschnikowiaceae</taxon>
        <taxon>Sungouiella</taxon>
    </lineage>
</organism>
<evidence type="ECO:0000256" key="2">
    <source>
        <dbReference type="ARBA" id="ARBA00022737"/>
    </source>
</evidence>
<name>A0A1L0GPB4_9ASCO</name>
<gene>
    <name evidence="5" type="ORF">SAMEA4029009_CIC11G00000005702</name>
</gene>
<dbReference type="GO" id="GO:0030042">
    <property type="term" value="P:actin filament depolymerization"/>
    <property type="evidence" value="ECO:0007669"/>
    <property type="project" value="TreeGrafter"/>
</dbReference>
<feature type="repeat" description="WD" evidence="3">
    <location>
        <begin position="194"/>
        <end position="235"/>
    </location>
</feature>
<dbReference type="AlphaFoldDB" id="A0A1L0GPB4"/>
<dbReference type="InterPro" id="IPR001680">
    <property type="entry name" value="WD40_rpt"/>
</dbReference>
<feature type="repeat" description="WD" evidence="3">
    <location>
        <begin position="55"/>
        <end position="87"/>
    </location>
</feature>
<dbReference type="Proteomes" id="UP000182259">
    <property type="component" value="Chromosome VI"/>
</dbReference>
<dbReference type="CDD" id="cd00200">
    <property type="entry name" value="WD40"/>
    <property type="match status" value="1"/>
</dbReference>
<dbReference type="PANTHER" id="PTHR19856">
    <property type="entry name" value="WD-REPEATCONTAINING PROTEIN WDR1"/>
    <property type="match status" value="1"/>
</dbReference>
<evidence type="ECO:0000313" key="5">
    <source>
        <dbReference type="EMBL" id="SGZ57949.1"/>
    </source>
</evidence>
<sequence>MISQTQLNPPQPSTTRATSTPISYDATNNRIAYASGKSIIVRSLDPHAKLDPTQFTKHTVTTTVATFSPSGNYIASGDESGLVKIWDSSVYGKENTFEQPIIKSEFQILSGPIKSIAWDADNTRVIAVGQGKDQFGHCFTWDSGNSIGEIQGHSETINAVDIKPQRPYRAATVGDDKALVFYTGPPFKFDKSLRGNHTNSVRAVKFSPDGKYLVSVGSDRVIVAYDGKTGELIKKIENAHDGGIFGVSWLADSTGFVTCSADNTLKLWNAESLDLTFTYTVFSPSTVDTQQVGVIVTKDYVVSLSLNGNLNFFRYDSSSPDKIVYGHQRALTALGVHQKSLITGGSDGSLQQWNIEGNRLDPVTLFIVSNGDNVITAGWDDTLKLWNGETLEKTVNLTGQPKLIAVNDEDQIIVLFENKIEVFDGSLASIGSLELQFPASAVALIPGTSKILVNNTTSNRVEEYDVSGSISHSRSYPTLRGPPTLIKVSPDGQYAAVAENTGKYTLYSTKDASAVTTRWAFHSSKANDAAWTSDSKYIVSGGLDCGLFVYSVGRPAKVLKQQLAHQTGVTGVEWIDYSGDKGTFVSTGLDGVVKTWNVDFSVYSA</sequence>
<dbReference type="EMBL" id="LT635769">
    <property type="protein sequence ID" value="SGZ57949.1"/>
    <property type="molecule type" value="Genomic_DNA"/>
</dbReference>
<dbReference type="SUPFAM" id="SSF50978">
    <property type="entry name" value="WD40 repeat-like"/>
    <property type="match status" value="2"/>
</dbReference>
<feature type="repeat" description="WD" evidence="3">
    <location>
        <begin position="324"/>
        <end position="356"/>
    </location>
</feature>
<protein>
    <submittedName>
        <fullName evidence="5">CIC11C00000005702</fullName>
    </submittedName>
</protein>
<dbReference type="GO" id="GO:0030864">
    <property type="term" value="C:cortical actin cytoskeleton"/>
    <property type="evidence" value="ECO:0007669"/>
    <property type="project" value="TreeGrafter"/>
</dbReference>
<dbReference type="InterPro" id="IPR015943">
    <property type="entry name" value="WD40/YVTN_repeat-like_dom_sf"/>
</dbReference>
<dbReference type="Pfam" id="PF00400">
    <property type="entry name" value="WD40"/>
    <property type="match status" value="6"/>
</dbReference>
<evidence type="ECO:0000256" key="4">
    <source>
        <dbReference type="SAM" id="MobiDB-lite"/>
    </source>
</evidence>
<evidence type="ECO:0000256" key="1">
    <source>
        <dbReference type="ARBA" id="ARBA00022574"/>
    </source>
</evidence>
<dbReference type="PROSITE" id="PS50082">
    <property type="entry name" value="WD_REPEATS_2"/>
    <property type="match status" value="4"/>
</dbReference>
<reference evidence="5 6" key="1">
    <citation type="submission" date="2016-10" db="EMBL/GenBank/DDBJ databases">
        <authorList>
            <person name="de Groot N.N."/>
        </authorList>
    </citation>
    <scope>NUCLEOTIDE SEQUENCE [LARGE SCALE GENOMIC DNA]</scope>
    <source>
        <strain evidence="5 6">PYCC 4715</strain>
    </source>
</reference>
<proteinExistence type="predicted"/>
<dbReference type="PROSITE" id="PS50294">
    <property type="entry name" value="WD_REPEATS_REGION"/>
    <property type="match status" value="3"/>
</dbReference>
<dbReference type="PRINTS" id="PR00320">
    <property type="entry name" value="GPROTEINBRPT"/>
</dbReference>
<dbReference type="GO" id="GO:0051015">
    <property type="term" value="F:actin filament binding"/>
    <property type="evidence" value="ECO:0007669"/>
    <property type="project" value="TreeGrafter"/>
</dbReference>
<accession>A0A1L0GPB4</accession>
<evidence type="ECO:0000256" key="3">
    <source>
        <dbReference type="PROSITE-ProRule" id="PRU00221"/>
    </source>
</evidence>
<dbReference type="Gene3D" id="2.130.10.10">
    <property type="entry name" value="YVTN repeat-like/Quinoprotein amine dehydrogenase"/>
    <property type="match status" value="2"/>
</dbReference>
<feature type="repeat" description="WD" evidence="3">
    <location>
        <begin position="237"/>
        <end position="278"/>
    </location>
</feature>
<dbReference type="InterPro" id="IPR020472">
    <property type="entry name" value="WD40_PAC1"/>
</dbReference>
<keyword evidence="1 3" id="KW-0853">WD repeat</keyword>
<dbReference type="SMART" id="SM00320">
    <property type="entry name" value="WD40"/>
    <property type="match status" value="10"/>
</dbReference>
<keyword evidence="2" id="KW-0677">Repeat</keyword>
<evidence type="ECO:0000313" key="6">
    <source>
        <dbReference type="Proteomes" id="UP000182259"/>
    </source>
</evidence>
<feature type="region of interest" description="Disordered" evidence="4">
    <location>
        <begin position="1"/>
        <end position="22"/>
    </location>
</feature>
<dbReference type="InterPro" id="IPR036322">
    <property type="entry name" value="WD40_repeat_dom_sf"/>
</dbReference>